<feature type="region of interest" description="Disordered" evidence="1">
    <location>
        <begin position="101"/>
        <end position="131"/>
    </location>
</feature>
<keyword evidence="3" id="KW-1185">Reference proteome</keyword>
<reference evidence="3" key="1">
    <citation type="submission" date="2016-10" db="EMBL/GenBank/DDBJ databases">
        <authorList>
            <person name="Varghese N."/>
            <person name="Submissions S."/>
        </authorList>
    </citation>
    <scope>NUCLEOTIDE SEQUENCE [LARGE SCALE GENOMIC DNA]</scope>
    <source>
        <strain evidence="3">DSM 8987</strain>
    </source>
</reference>
<accession>A0A1G7ECZ3</accession>
<name>A0A1G7ECZ3_9BACT</name>
<evidence type="ECO:0000313" key="3">
    <source>
        <dbReference type="Proteomes" id="UP000243205"/>
    </source>
</evidence>
<gene>
    <name evidence="2" type="ORF">SAMN05661003_11935</name>
</gene>
<dbReference type="AlphaFoldDB" id="A0A1G7ECZ3"/>
<feature type="compositionally biased region" description="Low complexity" evidence="1">
    <location>
        <begin position="106"/>
        <end position="131"/>
    </location>
</feature>
<evidence type="ECO:0000313" key="2">
    <source>
        <dbReference type="EMBL" id="SDE61492.1"/>
    </source>
</evidence>
<sequence length="131" mass="14870">MIPHLHFLEDDLTVTPADDGRVQISVVLPSDSILEYIHLLDALTGFFRLAQRHGKLVSSLHNAAKDELRKRCEENRQRYFQRIVKAFDLYSAKGLNRNAAPKVIPRLRSTSRTPRPSSTTMRTASRLKSGS</sequence>
<evidence type="ECO:0000256" key="1">
    <source>
        <dbReference type="SAM" id="MobiDB-lite"/>
    </source>
</evidence>
<protein>
    <submittedName>
        <fullName evidence="2">Uncharacterized protein</fullName>
    </submittedName>
</protein>
<proteinExistence type="predicted"/>
<organism evidence="2 3">
    <name type="scientific">Desulfuromonas thiophila</name>
    <dbReference type="NCBI Taxonomy" id="57664"/>
    <lineage>
        <taxon>Bacteria</taxon>
        <taxon>Pseudomonadati</taxon>
        <taxon>Thermodesulfobacteriota</taxon>
        <taxon>Desulfuromonadia</taxon>
        <taxon>Desulfuromonadales</taxon>
        <taxon>Desulfuromonadaceae</taxon>
        <taxon>Desulfuromonas</taxon>
    </lineage>
</organism>
<dbReference type="Proteomes" id="UP000243205">
    <property type="component" value="Unassembled WGS sequence"/>
</dbReference>
<dbReference type="EMBL" id="FNAQ01000019">
    <property type="protein sequence ID" value="SDE61492.1"/>
    <property type="molecule type" value="Genomic_DNA"/>
</dbReference>